<dbReference type="EMBL" id="PYSW02000006">
    <property type="protein sequence ID" value="KAG2391999.1"/>
    <property type="molecule type" value="Genomic_DNA"/>
</dbReference>
<protein>
    <recommendedName>
        <fullName evidence="3">NmrA-like domain-containing protein</fullName>
    </recommendedName>
</protein>
<keyword evidence="2" id="KW-0560">Oxidoreductase</keyword>
<dbReference type="AlphaFoldDB" id="A0AA88H1H5"/>
<evidence type="ECO:0000256" key="2">
    <source>
        <dbReference type="ARBA" id="ARBA00023002"/>
    </source>
</evidence>
<proteinExistence type="predicted"/>
<accession>A0AA88H1H5</accession>
<evidence type="ECO:0000259" key="3">
    <source>
        <dbReference type="Pfam" id="PF05368"/>
    </source>
</evidence>
<dbReference type="InterPro" id="IPR051609">
    <property type="entry name" value="NmrA/Isoflavone_reductase-like"/>
</dbReference>
<name>A0AA88H1H5_NAELO</name>
<dbReference type="GO" id="GO:0016491">
    <property type="term" value="F:oxidoreductase activity"/>
    <property type="evidence" value="ECO:0007669"/>
    <property type="project" value="UniProtKB-KW"/>
</dbReference>
<dbReference type="Gene3D" id="3.90.25.10">
    <property type="entry name" value="UDP-galactose 4-epimerase, domain 1"/>
    <property type="match status" value="1"/>
</dbReference>
<dbReference type="InterPro" id="IPR036291">
    <property type="entry name" value="NAD(P)-bd_dom_sf"/>
</dbReference>
<sequence length="335" mass="39054">MEKTQFGSSTERKDLTNVKEQYGYNDLKVLIVGASGHLGSCITKFLCENHQNDVKLSLLCPEESRNKISLWEKKLSGDILTFDVLNGNMDDLCQMLKDFTLVLNCMNFFDPNEELTAEKNLINCCVKAGVRFYIPSDFSIDFRNITDVNDLPRIQVRQQVHQLLNQSSLNWVSILCGIFIEKLLFEDCKLINREKNEMNFYGTGNEEFEVCSYDDVAKFVSELIARREFEKFKNQFLCIYTEKITFRELGSWLRDIWGHDLKITNLGSLDDLNKRLREVKNTDMTLYYYLQYMKVILMNQGRLKELDNQVWPTITKTSVKNVVRQWTSQAQGIAI</sequence>
<dbReference type="SUPFAM" id="SSF51735">
    <property type="entry name" value="NAD(P)-binding Rossmann-fold domains"/>
    <property type="match status" value="1"/>
</dbReference>
<evidence type="ECO:0000313" key="4">
    <source>
        <dbReference type="EMBL" id="KAG2391999.1"/>
    </source>
</evidence>
<dbReference type="Proteomes" id="UP000816034">
    <property type="component" value="Unassembled WGS sequence"/>
</dbReference>
<evidence type="ECO:0000256" key="1">
    <source>
        <dbReference type="ARBA" id="ARBA00022857"/>
    </source>
</evidence>
<dbReference type="PANTHER" id="PTHR47706">
    <property type="entry name" value="NMRA-LIKE FAMILY PROTEIN"/>
    <property type="match status" value="1"/>
</dbReference>
<dbReference type="GeneID" id="68105937"/>
<dbReference type="InterPro" id="IPR008030">
    <property type="entry name" value="NmrA-like"/>
</dbReference>
<keyword evidence="5" id="KW-1185">Reference proteome</keyword>
<organism evidence="4 5">
    <name type="scientific">Naegleria lovaniensis</name>
    <name type="common">Amoeba</name>
    <dbReference type="NCBI Taxonomy" id="51637"/>
    <lineage>
        <taxon>Eukaryota</taxon>
        <taxon>Discoba</taxon>
        <taxon>Heterolobosea</taxon>
        <taxon>Tetramitia</taxon>
        <taxon>Eutetramitia</taxon>
        <taxon>Vahlkampfiidae</taxon>
        <taxon>Naegleria</taxon>
    </lineage>
</organism>
<dbReference type="RefSeq" id="XP_044553893.1">
    <property type="nucleotide sequence ID" value="XM_044689365.1"/>
</dbReference>
<comment type="caution">
    <text evidence="4">The sequence shown here is derived from an EMBL/GenBank/DDBJ whole genome shotgun (WGS) entry which is preliminary data.</text>
</comment>
<feature type="domain" description="NmrA-like" evidence="3">
    <location>
        <begin position="28"/>
        <end position="254"/>
    </location>
</feature>
<keyword evidence="1" id="KW-0521">NADP</keyword>
<dbReference type="Gene3D" id="3.40.50.720">
    <property type="entry name" value="NAD(P)-binding Rossmann-like Domain"/>
    <property type="match status" value="1"/>
</dbReference>
<gene>
    <name evidence="4" type="ORF">C9374_013484</name>
</gene>
<evidence type="ECO:0000313" key="5">
    <source>
        <dbReference type="Proteomes" id="UP000816034"/>
    </source>
</evidence>
<reference evidence="4 5" key="1">
    <citation type="journal article" date="2018" name="BMC Genomics">
        <title>The genome of Naegleria lovaniensis, the basis for a comparative approach to unravel pathogenicity factors of the human pathogenic amoeba N. fowleri.</title>
        <authorList>
            <person name="Liechti N."/>
            <person name="Schurch N."/>
            <person name="Bruggmann R."/>
            <person name="Wittwer M."/>
        </authorList>
    </citation>
    <scope>NUCLEOTIDE SEQUENCE [LARGE SCALE GENOMIC DNA]</scope>
    <source>
        <strain evidence="4 5">ATCC 30569</strain>
    </source>
</reference>
<dbReference type="PANTHER" id="PTHR47706:SF9">
    <property type="entry name" value="NMRA-LIKE DOMAIN-CONTAINING PROTEIN-RELATED"/>
    <property type="match status" value="1"/>
</dbReference>
<dbReference type="Pfam" id="PF05368">
    <property type="entry name" value="NmrA"/>
    <property type="match status" value="1"/>
</dbReference>